<dbReference type="SUPFAM" id="SSF56954">
    <property type="entry name" value="Outer membrane efflux proteins (OEP)"/>
    <property type="match status" value="1"/>
</dbReference>
<dbReference type="PANTHER" id="PTHR30203:SF32">
    <property type="entry name" value="CATION EFFLUX SYSTEM PROTEIN CUSC"/>
    <property type="match status" value="1"/>
</dbReference>
<dbReference type="InterPro" id="IPR010131">
    <property type="entry name" value="MdtP/NodT-like"/>
</dbReference>
<dbReference type="PANTHER" id="PTHR30203">
    <property type="entry name" value="OUTER MEMBRANE CATION EFFLUX PROTEIN"/>
    <property type="match status" value="1"/>
</dbReference>
<name>A0A192D760_9SPHN</name>
<keyword evidence="4" id="KW-1185">Reference proteome</keyword>
<dbReference type="Gene3D" id="1.20.1600.10">
    <property type="entry name" value="Outer membrane efflux proteins (OEP)"/>
    <property type="match status" value="1"/>
</dbReference>
<dbReference type="Proteomes" id="UP000078263">
    <property type="component" value="Chromosome"/>
</dbReference>
<feature type="signal peptide" evidence="2">
    <location>
        <begin position="1"/>
        <end position="17"/>
    </location>
</feature>
<dbReference type="GO" id="GO:0005886">
    <property type="term" value="C:plasma membrane"/>
    <property type="evidence" value="ECO:0007669"/>
    <property type="project" value="UniProtKB-SubCell"/>
</dbReference>
<dbReference type="KEGG" id="pns:A9D12_14325"/>
<dbReference type="AlphaFoldDB" id="A0A192D760"/>
<reference evidence="3 4" key="1">
    <citation type="submission" date="2016-05" db="EMBL/GenBank/DDBJ databases">
        <title>Compelete Genome Sequence of Bacteriochlorophyll-Synthesizing Bacterium Porphyrobacter neustonensis DSM 9434.</title>
        <authorList>
            <person name="Shi X.-L."/>
            <person name="Wu Y.-H."/>
            <person name="Cheng H."/>
            <person name="Xu L."/>
            <person name="Zhang X.-Q."/>
            <person name="Wang C.-S."/>
            <person name="Xu X.-W."/>
        </authorList>
    </citation>
    <scope>NUCLEOTIDE SEQUENCE [LARGE SCALE GENOMIC DNA]</scope>
    <source>
        <strain evidence="3 4">DSM 9434</strain>
    </source>
</reference>
<feature type="chain" id="PRO_5008443504" evidence="2">
    <location>
        <begin position="18"/>
        <end position="474"/>
    </location>
</feature>
<sequence length="474" mass="49723">MRPFIAMTLLLPGCTMAPTYTAPALPVPASWPTGDAYLARNEAALPVMGYRQAFADPRLLETIEQALANNRDLRIAAANIRAARAQYRIQRAGQLPQVEVAAGGARFDNGSSGQDNTGADASGARYSADIGINAFEIDLFGRLDSLSDAALARYFGTEAAARAVRLTLIGDIADAWLTYAADASLLKLAEDTATNARAQVQLTRLRLDGGIAPRTDLRQAEQILATAEADIAAQKTALAQDANALQLLVGAPVAAGLLPRSLDDASEAVRVVPAGLDSTILLRRPDVIQAEYALRAANAEIGAARAALFPRITLTGLAGLASTALSALFTGAAFNYSAGADVRYSLFAGGAARAGVAQTQAERDAALAGYERAIQAAFRDVADALARRGTITEQLSANRAFVDAAEDAYGLADLRYRGGVDSFLASLDAQRATYQARRTLLASELVEASNRVALYRALGAEAADDRDSAARPVP</sequence>
<dbReference type="NCBIfam" id="TIGR01845">
    <property type="entry name" value="outer_NodT"/>
    <property type="match status" value="1"/>
</dbReference>
<keyword evidence="2" id="KW-0564">Palmitate</keyword>
<keyword evidence="2" id="KW-0449">Lipoprotein</keyword>
<protein>
    <submittedName>
        <fullName evidence="3">Transporter</fullName>
    </submittedName>
</protein>
<gene>
    <name evidence="3" type="ORF">A9D12_14325</name>
</gene>
<evidence type="ECO:0000256" key="2">
    <source>
        <dbReference type="RuleBase" id="RU362097"/>
    </source>
</evidence>
<comment type="similarity">
    <text evidence="1 2">Belongs to the outer membrane factor (OMF) (TC 1.B.17) family.</text>
</comment>
<dbReference type="InterPro" id="IPR003423">
    <property type="entry name" value="OMP_efflux"/>
</dbReference>
<dbReference type="STRING" id="1112.A9D12_14325"/>
<comment type="subcellular location">
    <subcellularLocation>
        <location evidence="2">Cell membrane</location>
        <topology evidence="2">Lipid-anchor</topology>
    </subcellularLocation>
</comment>
<organism evidence="3 4">
    <name type="scientific">Erythrobacter neustonensis</name>
    <dbReference type="NCBI Taxonomy" id="1112"/>
    <lineage>
        <taxon>Bacteria</taxon>
        <taxon>Pseudomonadati</taxon>
        <taxon>Pseudomonadota</taxon>
        <taxon>Alphaproteobacteria</taxon>
        <taxon>Sphingomonadales</taxon>
        <taxon>Erythrobacteraceae</taxon>
        <taxon>Erythrobacter/Porphyrobacter group</taxon>
        <taxon>Erythrobacter</taxon>
    </lineage>
</organism>
<accession>A0A192D760</accession>
<evidence type="ECO:0000313" key="4">
    <source>
        <dbReference type="Proteomes" id="UP000078263"/>
    </source>
</evidence>
<keyword evidence="2" id="KW-0732">Signal</keyword>
<keyword evidence="2" id="KW-1134">Transmembrane beta strand</keyword>
<keyword evidence="2" id="KW-0472">Membrane</keyword>
<evidence type="ECO:0000313" key="3">
    <source>
        <dbReference type="EMBL" id="ANK13945.1"/>
    </source>
</evidence>
<dbReference type="Pfam" id="PF02321">
    <property type="entry name" value="OEP"/>
    <property type="match status" value="2"/>
</dbReference>
<dbReference type="GO" id="GO:0015562">
    <property type="term" value="F:efflux transmembrane transporter activity"/>
    <property type="evidence" value="ECO:0007669"/>
    <property type="project" value="InterPro"/>
</dbReference>
<proteinExistence type="inferred from homology"/>
<dbReference type="Gene3D" id="2.20.200.10">
    <property type="entry name" value="Outer membrane efflux proteins (OEP)"/>
    <property type="match status" value="1"/>
</dbReference>
<keyword evidence="2" id="KW-0812">Transmembrane</keyword>
<evidence type="ECO:0000256" key="1">
    <source>
        <dbReference type="ARBA" id="ARBA00007613"/>
    </source>
</evidence>
<dbReference type="EMBL" id="CP016033">
    <property type="protein sequence ID" value="ANK13945.1"/>
    <property type="molecule type" value="Genomic_DNA"/>
</dbReference>